<dbReference type="Proteomes" id="UP000283269">
    <property type="component" value="Unassembled WGS sequence"/>
</dbReference>
<dbReference type="EMBL" id="NHYD01003436">
    <property type="protein sequence ID" value="PPQ77606.1"/>
    <property type="molecule type" value="Genomic_DNA"/>
</dbReference>
<dbReference type="InterPro" id="IPR015943">
    <property type="entry name" value="WD40/YVTN_repeat-like_dom_sf"/>
</dbReference>
<evidence type="ECO:0000313" key="3">
    <source>
        <dbReference type="Proteomes" id="UP000283269"/>
    </source>
</evidence>
<feature type="compositionally biased region" description="Pro residues" evidence="1">
    <location>
        <begin position="694"/>
        <end position="710"/>
    </location>
</feature>
<feature type="region of interest" description="Disordered" evidence="1">
    <location>
        <begin position="689"/>
        <end position="874"/>
    </location>
</feature>
<reference evidence="2 3" key="1">
    <citation type="journal article" date="2018" name="Evol. Lett.">
        <title>Horizontal gene cluster transfer increased hallucinogenic mushroom diversity.</title>
        <authorList>
            <person name="Reynolds H.T."/>
            <person name="Vijayakumar V."/>
            <person name="Gluck-Thaler E."/>
            <person name="Korotkin H.B."/>
            <person name="Matheny P.B."/>
            <person name="Slot J.C."/>
        </authorList>
    </citation>
    <scope>NUCLEOTIDE SEQUENCE [LARGE SCALE GENOMIC DNA]</scope>
    <source>
        <strain evidence="2 3">2631</strain>
    </source>
</reference>
<accession>A0A409WGG3</accession>
<keyword evidence="3" id="KW-1185">Reference proteome</keyword>
<sequence>MEDSSASDAGGPVSYDALASLLGVKGPFRLVPQGSTPKPHVVIKRDYLKEQLESGESSTSIARFSFVAGKKFTISKGQPLLLAVASPADRDGKTLLCDDNTFLLEADVATVSEDNNEESFGRPSPDRAQRKARGNVDGLPPKMRKSFAKKKSYASYIENEPPSSIGFLGYPLGAPAPRVYSSASVQTDLHSSSTSLPVETTHTSRISLSVIEHVEKSPVQLPSPVSADHAREPTSESLTQIEGEEMDDFSRVERSLSPMDLSSASCSPASSPALKHNPLPEDPAPDPPVRSVSLPPPPSFPNASVDPPIVSVDPPITSVDPPIASVDPLIASVDPPIASVNLPIASVDPPIPSVNLPIASVDPPIPSFDSPSITPCDNISGLATPPTMITSVDPPIPSFDSPSITPCDNISGLATPPTMISDNSISEDVSLHIASTTTMPCTTPPLSVNSSPRSRENDLKSNEIQDELKFIDKPIEPQQSVAIKKELISQSEKTPSLTPNAVASSSKIVLDWSTVDRESMMRREGIPFYPRAMRQTLTQEKMPAVSSTKASLPTPISTKISNFSNQPRSSSPPPDPKSLAYIPSGSSSNPLGIRPSSGRVLPSSSQKSVPKGPRSLVGPAPTMHPTKKPVVVGAKWSAARSSGSSLNTSNGGVSTSASSCSMTPVTSSPIVLSPSTAPFTATAGLSHIMRYASPSPPPPPQSDHPPPIPPQAGLAKWKRISSADEKHANTPTKSDSSQGTNNSNEPPTSVASSSSSLKRPRDSLIDDDTQRSEVSKWPTSKKARSSPPPPLASLSNDLIPTAPPPTSTTSSAKLPPSPALKTSSTVPKVPQPLTHPLPPKPIATASSYRPPTKRERSLEPLESKRPAPRTDWPATLSSANYQLQSNRLGVSLGIQRIVFNSDGAQIAVICKFYFLRLVSSLKAIIGADRTLRVWENKQPAAEIARLSHNSTIVFVCWIQSDTGLLTLTADGMVSMWVRNGKEWKFSKLFVIPDVALLDTPVCMAYVKDRIAVTTPSGVKVWILTNGELFSVGRNFAVHEHDLSGSWQSQRDIVRSGVTAIRFVFNGDALIGGCRDGVLWYSEVPNGTLRVHVLFPSKKPITSIDLPPTGAYLLVAQEGGQSHLVTLKPNENKGTIERTYTSEKLQSLKQKGFPAVFATRGQAVLYGTVNGCALVWDRKKGTIVYGLKHPEGDPIQAAATFDGRPGVEGLMVTGTMQGRLFWWPQPVAAAPTHSGAGGTRFTADTSQRKRIK</sequence>
<feature type="compositionally biased region" description="Basic and acidic residues" evidence="1">
    <location>
        <begin position="852"/>
        <end position="865"/>
    </location>
</feature>
<dbReference type="InParanoid" id="A0A409WGG3"/>
<dbReference type="OrthoDB" id="3236053at2759"/>
<evidence type="ECO:0000256" key="1">
    <source>
        <dbReference type="SAM" id="MobiDB-lite"/>
    </source>
</evidence>
<name>A0A409WGG3_PSICY</name>
<proteinExistence type="predicted"/>
<dbReference type="Gene3D" id="2.130.10.10">
    <property type="entry name" value="YVTN repeat-like/Quinoprotein amine dehydrogenase"/>
    <property type="match status" value="1"/>
</dbReference>
<feature type="compositionally biased region" description="Basic and acidic residues" evidence="1">
    <location>
        <begin position="759"/>
        <end position="774"/>
    </location>
</feature>
<dbReference type="SUPFAM" id="SSF50978">
    <property type="entry name" value="WD40 repeat-like"/>
    <property type="match status" value="1"/>
</dbReference>
<dbReference type="InterPro" id="IPR036322">
    <property type="entry name" value="WD40_repeat_dom_sf"/>
</dbReference>
<protein>
    <submittedName>
        <fullName evidence="2">Uncharacterized protein</fullName>
    </submittedName>
</protein>
<feature type="compositionally biased region" description="Polar residues" evidence="1">
    <location>
        <begin position="539"/>
        <end position="563"/>
    </location>
</feature>
<feature type="region of interest" description="Disordered" evidence="1">
    <location>
        <begin position="218"/>
        <end position="308"/>
    </location>
</feature>
<feature type="compositionally biased region" description="Low complexity" evidence="1">
    <location>
        <begin position="262"/>
        <end position="273"/>
    </location>
</feature>
<feature type="region of interest" description="Disordered" evidence="1">
    <location>
        <begin position="1229"/>
        <end position="1251"/>
    </location>
</feature>
<feature type="compositionally biased region" description="Pro residues" evidence="1">
    <location>
        <begin position="280"/>
        <end position="300"/>
    </location>
</feature>
<evidence type="ECO:0000313" key="2">
    <source>
        <dbReference type="EMBL" id="PPQ77606.1"/>
    </source>
</evidence>
<dbReference type="STRING" id="93625.A0A409WGG3"/>
<feature type="region of interest" description="Disordered" evidence="1">
    <location>
        <begin position="437"/>
        <end position="459"/>
    </location>
</feature>
<feature type="region of interest" description="Disordered" evidence="1">
    <location>
        <begin position="539"/>
        <end position="628"/>
    </location>
</feature>
<gene>
    <name evidence="2" type="ORF">CVT25_011398</name>
</gene>
<feature type="compositionally biased region" description="Polar residues" evidence="1">
    <location>
        <begin position="437"/>
        <end position="452"/>
    </location>
</feature>
<feature type="region of interest" description="Disordered" evidence="1">
    <location>
        <begin position="113"/>
        <end position="143"/>
    </location>
</feature>
<feature type="compositionally biased region" description="Pro residues" evidence="1">
    <location>
        <begin position="829"/>
        <end position="841"/>
    </location>
</feature>
<feature type="compositionally biased region" description="Polar residues" evidence="1">
    <location>
        <begin position="729"/>
        <end position="751"/>
    </location>
</feature>
<comment type="caution">
    <text evidence="2">The sequence shown here is derived from an EMBL/GenBank/DDBJ whole genome shotgun (WGS) entry which is preliminary data.</text>
</comment>
<dbReference type="AlphaFoldDB" id="A0A409WGG3"/>
<feature type="compositionally biased region" description="Polar residues" evidence="1">
    <location>
        <begin position="657"/>
        <end position="676"/>
    </location>
</feature>
<organism evidence="2 3">
    <name type="scientific">Psilocybe cyanescens</name>
    <dbReference type="NCBI Taxonomy" id="93625"/>
    <lineage>
        <taxon>Eukaryota</taxon>
        <taxon>Fungi</taxon>
        <taxon>Dikarya</taxon>
        <taxon>Basidiomycota</taxon>
        <taxon>Agaricomycotina</taxon>
        <taxon>Agaricomycetes</taxon>
        <taxon>Agaricomycetidae</taxon>
        <taxon>Agaricales</taxon>
        <taxon>Agaricineae</taxon>
        <taxon>Strophariaceae</taxon>
        <taxon>Psilocybe</taxon>
    </lineage>
</organism>
<feature type="compositionally biased region" description="Low complexity" evidence="1">
    <location>
        <begin position="641"/>
        <end position="656"/>
    </location>
</feature>
<feature type="region of interest" description="Disordered" evidence="1">
    <location>
        <begin position="641"/>
        <end position="676"/>
    </location>
</feature>